<reference evidence="1 2" key="1">
    <citation type="journal article" date="2003" name="Extremophiles">
        <title>Halomonas glaciei sp. nov. isolated from fast ice of Adelie Land, Antarctica.</title>
        <authorList>
            <person name="Reddy G.S."/>
            <person name="Raghavan P.U."/>
            <person name="Sarita N.B."/>
            <person name="Prakash J.S."/>
            <person name="Nagesh N."/>
            <person name="Delille D."/>
            <person name="Shivaji S."/>
        </authorList>
    </citation>
    <scope>NUCLEOTIDE SEQUENCE [LARGE SCALE GENOMIC DNA]</scope>
    <source>
        <strain evidence="1 2">DD39</strain>
    </source>
</reference>
<protein>
    <submittedName>
        <fullName evidence="1">Uncharacterized protein</fullName>
    </submittedName>
</protein>
<name>A0A7Z0RY80_9GAMM</name>
<organism evidence="1 2">
    <name type="scientific">Vreelandella glaciei</name>
    <dbReference type="NCBI Taxonomy" id="186761"/>
    <lineage>
        <taxon>Bacteria</taxon>
        <taxon>Pseudomonadati</taxon>
        <taxon>Pseudomonadota</taxon>
        <taxon>Gammaproteobacteria</taxon>
        <taxon>Oceanospirillales</taxon>
        <taxon>Halomonadaceae</taxon>
        <taxon>Vreelandella</taxon>
    </lineage>
</organism>
<proteinExistence type="predicted"/>
<sequence>MSLNTLVELDEPSRSEEIRKAFAPYTPLLEVSENVSVAILALLNLSHKRQFATDLLNKKRAIEILKDWQHIESCAQEVQWLHSHNLKHPDARVAQQRILVKAEKPSSSVISSFNSVSRLGWSHNSAAVNKAKLFGTNFIFKGVVYCLATIVLDNDKQWRKEFMKLGMSDGQWAYLQSLFDNYFTKNLLPSYVDRHSVQVTFLYQGKDVSITPVTSHSLLADIQIARRNKCGDFSTIKHWHSSSVGDLASSLGGNISALSYSPRLLACSKNKENDRSSGIFFVDFHHSSLRSKSFILACNDIVENKSLLIGKKRRDHRRSAIKLLRQSLSEWLSPVSYWRNVGGEVPSDRENSTAFFLISALDEDLLEILPEVNKELHSILVRYPQTQSFAYHPELLIPFKAQLKSLLIGMKIKEDETMAEEPYHYLHLKNLHVFDAQALSCPYLVGLPSLLAVWGTVYNYQLRLRNILKRNIVFEGVAWFLRQYESSSGAKIPAPYLPPMKPGEAPKRPGLIDMRFCDLRMDLVIRYRLEDGGDTPLGNDELTMLQSAFPGRFAGGAMQPPPLHEELQWCQVYADANSLLAAISLLPDEGRWIIDSEKQVQSIESLVAWLSKHPNHLPATSGYQLLEGPCYRSGSHRELHAYAEPLVGLTETLSPASLRLNGKAYFIKNAFWRLKIQNLTMLMKKA</sequence>
<gene>
    <name evidence="1" type="ORF">HZS80_09625</name>
</gene>
<dbReference type="EMBL" id="JACCDE010000012">
    <property type="protein sequence ID" value="NYS77970.1"/>
    <property type="molecule type" value="Genomic_DNA"/>
</dbReference>
<evidence type="ECO:0000313" key="1">
    <source>
        <dbReference type="EMBL" id="NYS77970.1"/>
    </source>
</evidence>
<dbReference type="AlphaFoldDB" id="A0A7Z0RY80"/>
<dbReference type="Proteomes" id="UP000526892">
    <property type="component" value="Unassembled WGS sequence"/>
</dbReference>
<evidence type="ECO:0000313" key="2">
    <source>
        <dbReference type="Proteomes" id="UP000526892"/>
    </source>
</evidence>
<accession>A0A7Z0RY80</accession>
<keyword evidence="2" id="KW-1185">Reference proteome</keyword>
<dbReference type="RefSeq" id="WP_179915939.1">
    <property type="nucleotide sequence ID" value="NZ_JACCDE010000012.1"/>
</dbReference>
<comment type="caution">
    <text evidence="1">The sequence shown here is derived from an EMBL/GenBank/DDBJ whole genome shotgun (WGS) entry which is preliminary data.</text>
</comment>